<sequence length="228" mass="24313">MTTKIFACAALLLASCGGTQTAGEQARVPETKTAVKHGPEIALLKPDPKSGMTINEALQNRRSSREYAPEALSLEELSGVMWAAGGINRPQDGRLTAPSALALYPIRIYAFFPEGVYSYDAKGQKLVRVTEGDHRNLAGAQPFVFTAPLNLVYVADMSVYEGKNIPAGHVRYLCGQDAAGYAENVNLYAAGHGLKSITRGSAPEAELLEALGLDPGRYFLALAQTVGK</sequence>
<reference evidence="3 4" key="1">
    <citation type="journal article" date="2019" name="Nat. Med.">
        <title>A library of human gut bacterial isolates paired with longitudinal multiomics data enables mechanistic microbiome research.</title>
        <authorList>
            <person name="Poyet M."/>
            <person name="Groussin M."/>
            <person name="Gibbons S.M."/>
            <person name="Avila-Pacheco J."/>
            <person name="Jiang X."/>
            <person name="Kearney S.M."/>
            <person name="Perrotta A.R."/>
            <person name="Berdy B."/>
            <person name="Zhao S."/>
            <person name="Lieberman T.D."/>
            <person name="Swanson P.K."/>
            <person name="Smith M."/>
            <person name="Roesemann S."/>
            <person name="Alexander J.E."/>
            <person name="Rich S.A."/>
            <person name="Livny J."/>
            <person name="Vlamakis H."/>
            <person name="Clish C."/>
            <person name="Bullock K."/>
            <person name="Deik A."/>
            <person name="Scott J."/>
            <person name="Pierce K.A."/>
            <person name="Xavier R.J."/>
            <person name="Alm E.J."/>
        </authorList>
    </citation>
    <scope>NUCLEOTIDE SEQUENCE [LARGE SCALE GENOMIC DNA]</scope>
    <source>
        <strain evidence="3 4">BIOML-A266</strain>
    </source>
</reference>
<evidence type="ECO:0000259" key="2">
    <source>
        <dbReference type="Pfam" id="PF00881"/>
    </source>
</evidence>
<dbReference type="PROSITE" id="PS51257">
    <property type="entry name" value="PROKAR_LIPOPROTEIN"/>
    <property type="match status" value="1"/>
</dbReference>
<dbReference type="AlphaFoldDB" id="A0A5B3GSZ9"/>
<name>A0A5B3GSZ9_9BACT</name>
<keyword evidence="1" id="KW-0732">Signal</keyword>
<dbReference type="Proteomes" id="UP000322940">
    <property type="component" value="Unassembled WGS sequence"/>
</dbReference>
<dbReference type="InterPro" id="IPR000415">
    <property type="entry name" value="Nitroreductase-like"/>
</dbReference>
<dbReference type="PANTHER" id="PTHR43745">
    <property type="entry name" value="NITROREDUCTASE MJ1384-RELATED"/>
    <property type="match status" value="1"/>
</dbReference>
<dbReference type="Pfam" id="PF00881">
    <property type="entry name" value="Nitroreductase"/>
    <property type="match status" value="1"/>
</dbReference>
<comment type="caution">
    <text evidence="3">The sequence shown here is derived from an EMBL/GenBank/DDBJ whole genome shotgun (WGS) entry which is preliminary data.</text>
</comment>
<feature type="chain" id="PRO_5024402571" evidence="1">
    <location>
        <begin position="23"/>
        <end position="228"/>
    </location>
</feature>
<feature type="signal peptide" evidence="1">
    <location>
        <begin position="1"/>
        <end position="22"/>
    </location>
</feature>
<evidence type="ECO:0000313" key="3">
    <source>
        <dbReference type="EMBL" id="KAA2376691.1"/>
    </source>
</evidence>
<gene>
    <name evidence="3" type="ORF">F2Y10_12570</name>
</gene>
<feature type="domain" description="Nitroreductase" evidence="2">
    <location>
        <begin position="59"/>
        <end position="228"/>
    </location>
</feature>
<evidence type="ECO:0000256" key="1">
    <source>
        <dbReference type="SAM" id="SignalP"/>
    </source>
</evidence>
<protein>
    <submittedName>
        <fullName evidence="3">SagB/ThcOx family dehydrogenase</fullName>
    </submittedName>
</protein>
<organism evidence="3 4">
    <name type="scientific">Alistipes onderdonkii</name>
    <dbReference type="NCBI Taxonomy" id="328813"/>
    <lineage>
        <taxon>Bacteria</taxon>
        <taxon>Pseudomonadati</taxon>
        <taxon>Bacteroidota</taxon>
        <taxon>Bacteroidia</taxon>
        <taxon>Bacteroidales</taxon>
        <taxon>Rikenellaceae</taxon>
        <taxon>Alistipes</taxon>
    </lineage>
</organism>
<dbReference type="InterPro" id="IPR052544">
    <property type="entry name" value="Bacteriocin_Proc_Enz"/>
</dbReference>
<dbReference type="PANTHER" id="PTHR43745:SF2">
    <property type="entry name" value="NITROREDUCTASE MJ1384-RELATED"/>
    <property type="match status" value="1"/>
</dbReference>
<accession>A0A5B3GSZ9</accession>
<evidence type="ECO:0000313" key="4">
    <source>
        <dbReference type="Proteomes" id="UP000322940"/>
    </source>
</evidence>
<dbReference type="SUPFAM" id="SSF55469">
    <property type="entry name" value="FMN-dependent nitroreductase-like"/>
    <property type="match status" value="1"/>
</dbReference>
<dbReference type="GO" id="GO:0016491">
    <property type="term" value="F:oxidoreductase activity"/>
    <property type="evidence" value="ECO:0007669"/>
    <property type="project" value="InterPro"/>
</dbReference>
<dbReference type="Gene3D" id="3.40.109.10">
    <property type="entry name" value="NADH Oxidase"/>
    <property type="match status" value="1"/>
</dbReference>
<dbReference type="EMBL" id="VVXH01000014">
    <property type="protein sequence ID" value="KAA2376691.1"/>
    <property type="molecule type" value="Genomic_DNA"/>
</dbReference>
<dbReference type="CDD" id="cd02142">
    <property type="entry name" value="McbC_SagB-like_oxidoreductase"/>
    <property type="match status" value="1"/>
</dbReference>
<dbReference type="RefSeq" id="WP_130065683.1">
    <property type="nucleotide sequence ID" value="NZ_JAHOOA010000006.1"/>
</dbReference>
<dbReference type="InterPro" id="IPR029479">
    <property type="entry name" value="Nitroreductase"/>
</dbReference>
<proteinExistence type="predicted"/>